<comment type="caution">
    <text evidence="1">The sequence shown here is derived from an EMBL/GenBank/DDBJ whole genome shotgun (WGS) entry which is preliminary data.</text>
</comment>
<reference evidence="1 2" key="1">
    <citation type="journal article" date="2018" name="New Phytol.">
        <title>Phylogenomics of Endogonaceae and evolution of mycorrhizas within Mucoromycota.</title>
        <authorList>
            <person name="Chang Y."/>
            <person name="Desiro A."/>
            <person name="Na H."/>
            <person name="Sandor L."/>
            <person name="Lipzen A."/>
            <person name="Clum A."/>
            <person name="Barry K."/>
            <person name="Grigoriev I.V."/>
            <person name="Martin F.M."/>
            <person name="Stajich J.E."/>
            <person name="Smith M.E."/>
            <person name="Bonito G."/>
            <person name="Spatafora J.W."/>
        </authorList>
    </citation>
    <scope>NUCLEOTIDE SEQUENCE [LARGE SCALE GENOMIC DNA]</scope>
    <source>
        <strain evidence="1 2">AD002</strain>
    </source>
</reference>
<name>A0A433QAQ1_9FUNG</name>
<dbReference type="Proteomes" id="UP000274822">
    <property type="component" value="Unassembled WGS sequence"/>
</dbReference>
<protein>
    <recommendedName>
        <fullName evidence="3">Arrestin-like N-terminal domain-containing protein</fullName>
    </recommendedName>
</protein>
<evidence type="ECO:0000313" key="2">
    <source>
        <dbReference type="Proteomes" id="UP000274822"/>
    </source>
</evidence>
<evidence type="ECO:0000313" key="1">
    <source>
        <dbReference type="EMBL" id="RUS26804.1"/>
    </source>
</evidence>
<keyword evidence="2" id="KW-1185">Reference proteome</keyword>
<accession>A0A433QAQ1</accession>
<sequence>MTRTLSPPKPHVDLVLSTPIVHLIGPANDDNPNRSRSILHGHVKFLDHKTKWQRITLSFHGRAVLTHDSMGNGGSASMDDAFAEHSQFLEICDIDKELIIFGGEDTIEFGLHLPFDLPPTIRTKYGFVEYTLIAKFSAGSFKSARLQKEVVVKRHYLPNAMVLVPTNEISGCRNWFEWVMEMPKAATFEQGEIVIGAKWSCEKERVEVKSVETRLEQTETIRFKVKNTTTSVRLPSKLYPITTYIPPTFTDELDTHFLRTPILPNLTFPHIFTPLIEIGHILHITFKFTNGAEDLVMSYPVILTDLPDIQANIVVGGGDDAVPVDLGLPEYSGELPRYGDLMTPGASRQTVA</sequence>
<gene>
    <name evidence="1" type="ORF">BC938DRAFT_484095</name>
</gene>
<evidence type="ECO:0008006" key="3">
    <source>
        <dbReference type="Google" id="ProtNLM"/>
    </source>
</evidence>
<dbReference type="InterPro" id="IPR014752">
    <property type="entry name" value="Arrestin-like_C"/>
</dbReference>
<organism evidence="1 2">
    <name type="scientific">Jimgerdemannia flammicorona</name>
    <dbReference type="NCBI Taxonomy" id="994334"/>
    <lineage>
        <taxon>Eukaryota</taxon>
        <taxon>Fungi</taxon>
        <taxon>Fungi incertae sedis</taxon>
        <taxon>Mucoromycota</taxon>
        <taxon>Mucoromycotina</taxon>
        <taxon>Endogonomycetes</taxon>
        <taxon>Endogonales</taxon>
        <taxon>Endogonaceae</taxon>
        <taxon>Jimgerdemannia</taxon>
    </lineage>
</organism>
<dbReference type="AlphaFoldDB" id="A0A433QAQ1"/>
<dbReference type="EMBL" id="RBNJ01009628">
    <property type="protein sequence ID" value="RUS26804.1"/>
    <property type="molecule type" value="Genomic_DNA"/>
</dbReference>
<proteinExistence type="predicted"/>
<dbReference type="Gene3D" id="2.60.40.640">
    <property type="match status" value="1"/>
</dbReference>